<comment type="caution">
    <text evidence="1">The sequence shown here is derived from an EMBL/GenBank/DDBJ whole genome shotgun (WGS) entry which is preliminary data.</text>
</comment>
<dbReference type="EMBL" id="JAUEPT010000096">
    <property type="protein sequence ID" value="KAK0432302.1"/>
    <property type="molecule type" value="Genomic_DNA"/>
</dbReference>
<proteinExistence type="predicted"/>
<sequence>MEGSRDVSGERVQKALCRMMEGYVVTVHIEDAKNDIYHVDTSNVLFILIKQRICQFGQNYFTQDSDLPHPATAHHFIEMISPMKGMMPFTRYFKLEEHDKGNAKSYAAVVAMTSANGWRTSLGTNEMSMPVFVIMNILQPVSFLMAIRGPTPVQSQDAWEQNFHRIAWKADGNADNLLVYH</sequence>
<dbReference type="Gene3D" id="3.40.50.300">
    <property type="entry name" value="P-loop containing nucleotide triphosphate hydrolases"/>
    <property type="match status" value="1"/>
</dbReference>
<protein>
    <submittedName>
        <fullName evidence="1">Uncharacterized protein</fullName>
    </submittedName>
</protein>
<name>A0AA39MFF8_9AGAR</name>
<keyword evidence="2" id="KW-1185">Reference proteome</keyword>
<evidence type="ECO:0000313" key="2">
    <source>
        <dbReference type="Proteomes" id="UP001175226"/>
    </source>
</evidence>
<organism evidence="1 2">
    <name type="scientific">Armillaria borealis</name>
    <dbReference type="NCBI Taxonomy" id="47425"/>
    <lineage>
        <taxon>Eukaryota</taxon>
        <taxon>Fungi</taxon>
        <taxon>Dikarya</taxon>
        <taxon>Basidiomycota</taxon>
        <taxon>Agaricomycotina</taxon>
        <taxon>Agaricomycetes</taxon>
        <taxon>Agaricomycetidae</taxon>
        <taxon>Agaricales</taxon>
        <taxon>Marasmiineae</taxon>
        <taxon>Physalacriaceae</taxon>
        <taxon>Armillaria</taxon>
    </lineage>
</organism>
<gene>
    <name evidence="1" type="ORF">EV421DRAFT_1742380</name>
</gene>
<accession>A0AA39MFF8</accession>
<dbReference type="Proteomes" id="UP001175226">
    <property type="component" value="Unassembled WGS sequence"/>
</dbReference>
<dbReference type="AlphaFoldDB" id="A0AA39MFF8"/>
<evidence type="ECO:0000313" key="1">
    <source>
        <dbReference type="EMBL" id="KAK0432302.1"/>
    </source>
</evidence>
<dbReference type="InterPro" id="IPR027417">
    <property type="entry name" value="P-loop_NTPase"/>
</dbReference>
<reference evidence="1" key="1">
    <citation type="submission" date="2023-06" db="EMBL/GenBank/DDBJ databases">
        <authorList>
            <consortium name="Lawrence Berkeley National Laboratory"/>
            <person name="Ahrendt S."/>
            <person name="Sahu N."/>
            <person name="Indic B."/>
            <person name="Wong-Bajracharya J."/>
            <person name="Merenyi Z."/>
            <person name="Ke H.-M."/>
            <person name="Monk M."/>
            <person name="Kocsube S."/>
            <person name="Drula E."/>
            <person name="Lipzen A."/>
            <person name="Balint B."/>
            <person name="Henrissat B."/>
            <person name="Andreopoulos B."/>
            <person name="Martin F.M."/>
            <person name="Harder C.B."/>
            <person name="Rigling D."/>
            <person name="Ford K.L."/>
            <person name="Foster G.D."/>
            <person name="Pangilinan J."/>
            <person name="Papanicolaou A."/>
            <person name="Barry K."/>
            <person name="LaButti K."/>
            <person name="Viragh M."/>
            <person name="Koriabine M."/>
            <person name="Yan M."/>
            <person name="Riley R."/>
            <person name="Champramary S."/>
            <person name="Plett K.L."/>
            <person name="Tsai I.J."/>
            <person name="Slot J."/>
            <person name="Sipos G."/>
            <person name="Plett J."/>
            <person name="Nagy L.G."/>
            <person name="Grigoriev I.V."/>
        </authorList>
    </citation>
    <scope>NUCLEOTIDE SEQUENCE</scope>
    <source>
        <strain evidence="1">FPL87.14</strain>
    </source>
</reference>